<dbReference type="Proteomes" id="UP000228635">
    <property type="component" value="Unassembled WGS sequence"/>
</dbReference>
<dbReference type="CDD" id="cd09294">
    <property type="entry name" value="SmpB"/>
    <property type="match status" value="1"/>
</dbReference>
<evidence type="ECO:0000256" key="3">
    <source>
        <dbReference type="HAMAP-Rule" id="MF_00023"/>
    </source>
</evidence>
<evidence type="ECO:0000256" key="2">
    <source>
        <dbReference type="ARBA" id="ARBA00022884"/>
    </source>
</evidence>
<dbReference type="SUPFAM" id="SSF74982">
    <property type="entry name" value="Small protein B (SmpB)"/>
    <property type="match status" value="1"/>
</dbReference>
<dbReference type="AlphaFoldDB" id="A0A2M6WJ90"/>
<dbReference type="NCBIfam" id="TIGR00086">
    <property type="entry name" value="smpB"/>
    <property type="match status" value="1"/>
</dbReference>
<name>A0A2M6WJ90_9BACT</name>
<evidence type="ECO:0000313" key="5">
    <source>
        <dbReference type="Proteomes" id="UP000228635"/>
    </source>
</evidence>
<dbReference type="PANTHER" id="PTHR30308:SF2">
    <property type="entry name" value="SSRA-BINDING PROTEIN"/>
    <property type="match status" value="1"/>
</dbReference>
<dbReference type="Gene3D" id="2.40.280.10">
    <property type="match status" value="1"/>
</dbReference>
<organism evidence="4 5">
    <name type="scientific">Candidatus Harrisonbacteria bacterium CG10_big_fil_rev_8_21_14_0_10_42_17</name>
    <dbReference type="NCBI Taxonomy" id="1974584"/>
    <lineage>
        <taxon>Bacteria</taxon>
        <taxon>Candidatus Harrisoniibacteriota</taxon>
    </lineage>
</organism>
<dbReference type="GO" id="GO:0003723">
    <property type="term" value="F:RNA binding"/>
    <property type="evidence" value="ECO:0007669"/>
    <property type="project" value="UniProtKB-UniRule"/>
</dbReference>
<dbReference type="InterPro" id="IPR023620">
    <property type="entry name" value="SmpB"/>
</dbReference>
<comment type="caution">
    <text evidence="4">The sequence shown here is derived from an EMBL/GenBank/DDBJ whole genome shotgun (WGS) entry which is preliminary data.</text>
</comment>
<dbReference type="GO" id="GO:0070929">
    <property type="term" value="P:trans-translation"/>
    <property type="evidence" value="ECO:0007669"/>
    <property type="project" value="UniProtKB-UniRule"/>
</dbReference>
<keyword evidence="1 3" id="KW-0963">Cytoplasm</keyword>
<proteinExistence type="inferred from homology"/>
<dbReference type="GO" id="GO:0005829">
    <property type="term" value="C:cytosol"/>
    <property type="evidence" value="ECO:0007669"/>
    <property type="project" value="TreeGrafter"/>
</dbReference>
<comment type="function">
    <text evidence="3">Required for rescue of stalled ribosomes mediated by trans-translation. Binds to transfer-messenger RNA (tmRNA), required for stable association of tmRNA with ribosomes. tmRNA and SmpB together mimic tRNA shape, replacing the anticodon stem-loop with SmpB. tmRNA is encoded by the ssrA gene; the 2 termini fold to resemble tRNA(Ala) and it encodes a 'tag peptide', a short internal open reading frame. During trans-translation Ala-aminoacylated tmRNA acts like a tRNA, entering the A-site of stalled ribosomes, displacing the stalled mRNA. The ribosome then switches to translate the ORF on the tmRNA; the nascent peptide is terminated with the 'tag peptide' encoded by the tmRNA and targeted for degradation. The ribosome is freed to recommence translation, which seems to be the essential function of trans-translation.</text>
</comment>
<dbReference type="GO" id="GO:0070930">
    <property type="term" value="P:trans-translation-dependent protein tagging"/>
    <property type="evidence" value="ECO:0007669"/>
    <property type="project" value="TreeGrafter"/>
</dbReference>
<dbReference type="Pfam" id="PF01668">
    <property type="entry name" value="SmpB"/>
    <property type="match status" value="1"/>
</dbReference>
<dbReference type="PANTHER" id="PTHR30308">
    <property type="entry name" value="TMRNA-BINDING COMPONENT OF TRANS-TRANSLATION TAGGING COMPLEX"/>
    <property type="match status" value="1"/>
</dbReference>
<accession>A0A2M6WJ90</accession>
<dbReference type="PROSITE" id="PS01317">
    <property type="entry name" value="SSRP"/>
    <property type="match status" value="1"/>
</dbReference>
<protein>
    <recommendedName>
        <fullName evidence="3">SsrA-binding protein</fullName>
    </recommendedName>
    <alternativeName>
        <fullName evidence="3">Small protein B</fullName>
    </alternativeName>
</protein>
<comment type="subcellular location">
    <subcellularLocation>
        <location evidence="3">Cytoplasm</location>
    </subcellularLocation>
    <text evidence="3">The tmRNA-SmpB complex associates with stalled 70S ribosomes.</text>
</comment>
<dbReference type="InterPro" id="IPR000037">
    <property type="entry name" value="SsrA-bd_prot"/>
</dbReference>
<reference evidence="5" key="1">
    <citation type="submission" date="2017-09" db="EMBL/GenBank/DDBJ databases">
        <title>Depth-based differentiation of microbial function through sediment-hosted aquifers and enrichment of novel symbionts in the deep terrestrial subsurface.</title>
        <authorList>
            <person name="Probst A.J."/>
            <person name="Ladd B."/>
            <person name="Jarett J.K."/>
            <person name="Geller-Mcgrath D.E."/>
            <person name="Sieber C.M.K."/>
            <person name="Emerson J.B."/>
            <person name="Anantharaman K."/>
            <person name="Thomas B.C."/>
            <person name="Malmstrom R."/>
            <person name="Stieglmeier M."/>
            <person name="Klingl A."/>
            <person name="Woyke T."/>
            <person name="Ryan C.M."/>
            <person name="Banfield J.F."/>
        </authorList>
    </citation>
    <scope>NUCLEOTIDE SEQUENCE [LARGE SCALE GENOMIC DNA]</scope>
</reference>
<evidence type="ECO:0000256" key="1">
    <source>
        <dbReference type="ARBA" id="ARBA00022490"/>
    </source>
</evidence>
<keyword evidence="2 3" id="KW-0694">RNA-binding</keyword>
<dbReference type="EMBL" id="PFBA01000003">
    <property type="protein sequence ID" value="PIT92845.1"/>
    <property type="molecule type" value="Genomic_DNA"/>
</dbReference>
<comment type="similarity">
    <text evidence="3">Belongs to the SmpB family.</text>
</comment>
<dbReference type="HAMAP" id="MF_00023">
    <property type="entry name" value="SmpB"/>
    <property type="match status" value="1"/>
</dbReference>
<gene>
    <name evidence="3" type="primary">smpB</name>
    <name evidence="4" type="ORF">COU08_00135</name>
</gene>
<evidence type="ECO:0000313" key="4">
    <source>
        <dbReference type="EMBL" id="PIT92845.1"/>
    </source>
</evidence>
<dbReference type="NCBIfam" id="NF003843">
    <property type="entry name" value="PRK05422.1"/>
    <property type="match status" value="1"/>
</dbReference>
<dbReference type="InterPro" id="IPR020081">
    <property type="entry name" value="SsrA-bd_prot_CS"/>
</dbReference>
<sequence>MKVYAENKRARFDYEILETFEAGIELIGTEVKSIRSGRVNLAGAFAVPLEGGISLINVDIPPFQPKNTPEEYNAERSRRLLLSKKEIAYLIGKAKAERLTIIPIKLYSKGPYIKLELALTRSKKKADKRETIKKREVKREIARKLKI</sequence>